<evidence type="ECO:0000313" key="1">
    <source>
        <dbReference type="EMBL" id="KAF7258375.1"/>
    </source>
</evidence>
<keyword evidence="2" id="KW-1185">Reference proteome</keyword>
<accession>A0A8S9YTM8</accession>
<reference evidence="1" key="1">
    <citation type="submission" date="2019-07" db="EMBL/GenBank/DDBJ databases">
        <title>Annotation for the trematode Paragonimus miyazaki's.</title>
        <authorList>
            <person name="Choi Y.-J."/>
        </authorList>
    </citation>
    <scope>NUCLEOTIDE SEQUENCE</scope>
    <source>
        <strain evidence="1">Japan</strain>
    </source>
</reference>
<name>A0A8S9YTM8_9TREM</name>
<dbReference type="Proteomes" id="UP000822476">
    <property type="component" value="Unassembled WGS sequence"/>
</dbReference>
<dbReference type="AlphaFoldDB" id="A0A8S9YTM8"/>
<gene>
    <name evidence="1" type="ORF">EG68_05056</name>
</gene>
<evidence type="ECO:0000313" key="2">
    <source>
        <dbReference type="Proteomes" id="UP000822476"/>
    </source>
</evidence>
<organism evidence="1 2">
    <name type="scientific">Paragonimus skrjabini miyazakii</name>
    <dbReference type="NCBI Taxonomy" id="59628"/>
    <lineage>
        <taxon>Eukaryota</taxon>
        <taxon>Metazoa</taxon>
        <taxon>Spiralia</taxon>
        <taxon>Lophotrochozoa</taxon>
        <taxon>Platyhelminthes</taxon>
        <taxon>Trematoda</taxon>
        <taxon>Digenea</taxon>
        <taxon>Plagiorchiida</taxon>
        <taxon>Troglotremata</taxon>
        <taxon>Troglotrematidae</taxon>
        <taxon>Paragonimus</taxon>
    </lineage>
</organism>
<dbReference type="EMBL" id="JTDE01001762">
    <property type="protein sequence ID" value="KAF7258375.1"/>
    <property type="molecule type" value="Genomic_DNA"/>
</dbReference>
<proteinExistence type="predicted"/>
<protein>
    <submittedName>
        <fullName evidence="1">PAK1-interacting protein 1</fullName>
    </submittedName>
</protein>
<dbReference type="OrthoDB" id="308449at2759"/>
<comment type="caution">
    <text evidence="1">The sequence shown here is derived from an EMBL/GenBank/DDBJ whole genome shotgun (WGS) entry which is preliminary data.</text>
</comment>
<sequence>MGLSNATHVLLVACGTYDGSVIALSHTHTTVKTEGPAILKPVLLDTSAHNGVVSAIAIDGPVLVSGGTDEAIMVSFVYF</sequence>